<comment type="caution">
    <text evidence="1">The sequence shown here is derived from an EMBL/GenBank/DDBJ whole genome shotgun (WGS) entry which is preliminary data.</text>
</comment>
<organism evidence="1 2">
    <name type="scientific">Panicum miliaceum</name>
    <name type="common">Proso millet</name>
    <name type="synonym">Broomcorn millet</name>
    <dbReference type="NCBI Taxonomy" id="4540"/>
    <lineage>
        <taxon>Eukaryota</taxon>
        <taxon>Viridiplantae</taxon>
        <taxon>Streptophyta</taxon>
        <taxon>Embryophyta</taxon>
        <taxon>Tracheophyta</taxon>
        <taxon>Spermatophyta</taxon>
        <taxon>Magnoliopsida</taxon>
        <taxon>Liliopsida</taxon>
        <taxon>Poales</taxon>
        <taxon>Poaceae</taxon>
        <taxon>PACMAD clade</taxon>
        <taxon>Panicoideae</taxon>
        <taxon>Panicodae</taxon>
        <taxon>Paniceae</taxon>
        <taxon>Panicinae</taxon>
        <taxon>Panicum</taxon>
        <taxon>Panicum sect. Panicum</taxon>
    </lineage>
</organism>
<gene>
    <name evidence="1" type="ORF">C2845_PM01G34530</name>
</gene>
<protein>
    <submittedName>
        <fullName evidence="1">Uncharacterized protein</fullName>
    </submittedName>
</protein>
<keyword evidence="2" id="KW-1185">Reference proteome</keyword>
<dbReference type="Proteomes" id="UP000275267">
    <property type="component" value="Unassembled WGS sequence"/>
</dbReference>
<dbReference type="EMBL" id="PQIB02000001">
    <property type="protein sequence ID" value="RLN38777.1"/>
    <property type="molecule type" value="Genomic_DNA"/>
</dbReference>
<name>A0A3L6TEQ1_PANMI</name>
<evidence type="ECO:0000313" key="2">
    <source>
        <dbReference type="Proteomes" id="UP000275267"/>
    </source>
</evidence>
<reference evidence="2" key="1">
    <citation type="journal article" date="2019" name="Nat. Commun.">
        <title>The genome of broomcorn millet.</title>
        <authorList>
            <person name="Zou C."/>
            <person name="Miki D."/>
            <person name="Li D."/>
            <person name="Tang Q."/>
            <person name="Xiao L."/>
            <person name="Rajput S."/>
            <person name="Deng P."/>
            <person name="Jia W."/>
            <person name="Huang R."/>
            <person name="Zhang M."/>
            <person name="Sun Y."/>
            <person name="Hu J."/>
            <person name="Fu X."/>
            <person name="Schnable P.S."/>
            <person name="Li F."/>
            <person name="Zhang H."/>
            <person name="Feng B."/>
            <person name="Zhu X."/>
            <person name="Liu R."/>
            <person name="Schnable J.C."/>
            <person name="Zhu J.-K."/>
            <person name="Zhang H."/>
        </authorList>
    </citation>
    <scope>NUCLEOTIDE SEQUENCE [LARGE SCALE GENOMIC DNA]</scope>
</reference>
<proteinExistence type="predicted"/>
<dbReference type="OrthoDB" id="1078367at2759"/>
<dbReference type="AlphaFoldDB" id="A0A3L6TEQ1"/>
<evidence type="ECO:0000313" key="1">
    <source>
        <dbReference type="EMBL" id="RLN38777.1"/>
    </source>
</evidence>
<accession>A0A3L6TEQ1</accession>
<dbReference type="STRING" id="4540.A0A3L6TEQ1"/>
<sequence>MLRRLAGGAAAVRSPSSSAALRRLLHIGGGSGCGAGEPESVAYRMSMLRRPPSVGKRGLTWNSCSLIGRLDAPVRPCDGSSDQEPRAYTFLSVSPSSPASSSSSSKFTLSPSLLKHFQLRLLQKFVSCS</sequence>